<gene>
    <name evidence="4" type="ORF">JK636_09140</name>
</gene>
<dbReference type="SUPFAM" id="SSF48019">
    <property type="entry name" value="post-AAA+ oligomerization domain-like"/>
    <property type="match status" value="1"/>
</dbReference>
<comment type="caution">
    <text evidence="4">The sequence shown here is derived from an EMBL/GenBank/DDBJ whole genome shotgun (WGS) entry which is preliminary data.</text>
</comment>
<evidence type="ECO:0000313" key="4">
    <source>
        <dbReference type="EMBL" id="MBL4935924.1"/>
    </source>
</evidence>
<dbReference type="EMBL" id="JAESWC010000002">
    <property type="protein sequence ID" value="MBL4935924.1"/>
    <property type="molecule type" value="Genomic_DNA"/>
</dbReference>
<accession>A0ABS1T994</accession>
<name>A0ABS1T994_9CLOT</name>
<organism evidence="4 5">
    <name type="scientific">Clostridium rhizosphaerae</name>
    <dbReference type="NCBI Taxonomy" id="2803861"/>
    <lineage>
        <taxon>Bacteria</taxon>
        <taxon>Bacillati</taxon>
        <taxon>Bacillota</taxon>
        <taxon>Clostridia</taxon>
        <taxon>Eubacteriales</taxon>
        <taxon>Clostridiaceae</taxon>
        <taxon>Clostridium</taxon>
    </lineage>
</organism>
<dbReference type="InterPro" id="IPR003593">
    <property type="entry name" value="AAA+_ATPase"/>
</dbReference>
<dbReference type="CDD" id="cd00009">
    <property type="entry name" value="AAA"/>
    <property type="match status" value="1"/>
</dbReference>
<evidence type="ECO:0000256" key="1">
    <source>
        <dbReference type="ARBA" id="ARBA00022741"/>
    </source>
</evidence>
<sequence length="439" mass="48895">MDLFDIANQKNNTSLKPLAERVRPETLEEYIGQEHLLAKDKMLYRAIMTDNISSVIFYGPPGVGKTTLARIIAHQTKANFIELSAVTAGTSDVKKIVQDAETSLKLYSRKTILFLDEVHRFSKLQQDSLLPSVEKGIITLIGATTENPYFEVNNALLSRSMIFELRALNDEDVVKALKNALKSPKGFGNLSVDIEEDVFKYFAIHSSGDIRKALNALDMAVKTSKKENNKIVITVEDAKECIQRKMTLYDKNGDNHYDTISAFIKSMRGSDPDAAVYYLSKMLDAGEDPVFVARRIVIFASEDVGNADPMALVVATSAMTAAHMIGMPECRINLSQAAIYAACAPKSNASIMAIDSALSDVKQHRDSGIPPYLMDAHYKGAQKLDRGIGYLYPHAFGGFVEQQYLPNSHKNKIYYKPTENGVEGRIKDRLNKLWKNKPR</sequence>
<keyword evidence="5" id="KW-1185">Reference proteome</keyword>
<dbReference type="Pfam" id="PF12002">
    <property type="entry name" value="MgsA_C"/>
    <property type="match status" value="1"/>
</dbReference>
<dbReference type="InterPro" id="IPR032423">
    <property type="entry name" value="AAA_assoc_2"/>
</dbReference>
<evidence type="ECO:0000259" key="3">
    <source>
        <dbReference type="SMART" id="SM00382"/>
    </source>
</evidence>
<dbReference type="Gene3D" id="1.10.3710.10">
    <property type="entry name" value="DNA polymerase III clamp loader subunits, C-terminal domain"/>
    <property type="match status" value="1"/>
</dbReference>
<dbReference type="Gene3D" id="1.10.8.60">
    <property type="match status" value="1"/>
</dbReference>
<proteinExistence type="predicted"/>
<dbReference type="InterPro" id="IPR027417">
    <property type="entry name" value="P-loop_NTPase"/>
</dbReference>
<keyword evidence="2" id="KW-0067">ATP-binding</keyword>
<dbReference type="PANTHER" id="PTHR13779:SF7">
    <property type="entry name" value="ATPASE WRNIP1"/>
    <property type="match status" value="1"/>
</dbReference>
<dbReference type="Pfam" id="PF05496">
    <property type="entry name" value="RuvB_N"/>
    <property type="match status" value="1"/>
</dbReference>
<keyword evidence="1" id="KW-0547">Nucleotide-binding</keyword>
<evidence type="ECO:0000256" key="2">
    <source>
        <dbReference type="ARBA" id="ARBA00022840"/>
    </source>
</evidence>
<dbReference type="SUPFAM" id="SSF52540">
    <property type="entry name" value="P-loop containing nucleoside triphosphate hydrolases"/>
    <property type="match status" value="1"/>
</dbReference>
<dbReference type="SMART" id="SM00382">
    <property type="entry name" value="AAA"/>
    <property type="match status" value="1"/>
</dbReference>
<dbReference type="RefSeq" id="WP_202748508.1">
    <property type="nucleotide sequence ID" value="NZ_JAESWC010000002.1"/>
</dbReference>
<dbReference type="Proteomes" id="UP000632377">
    <property type="component" value="Unassembled WGS sequence"/>
</dbReference>
<dbReference type="InterPro" id="IPR008921">
    <property type="entry name" value="DNA_pol3_clamp-load_cplx_C"/>
</dbReference>
<dbReference type="Pfam" id="PF16193">
    <property type="entry name" value="AAA_assoc_2"/>
    <property type="match status" value="1"/>
</dbReference>
<dbReference type="PANTHER" id="PTHR13779">
    <property type="entry name" value="WERNER HELICASE-INTERACTING PROTEIN 1 FAMILY MEMBER"/>
    <property type="match status" value="1"/>
</dbReference>
<dbReference type="InterPro" id="IPR051314">
    <property type="entry name" value="AAA_ATPase_RarA/MGS1/WRNIP1"/>
</dbReference>
<dbReference type="Gene3D" id="3.40.50.300">
    <property type="entry name" value="P-loop containing nucleotide triphosphate hydrolases"/>
    <property type="match status" value="1"/>
</dbReference>
<dbReference type="InterPro" id="IPR008824">
    <property type="entry name" value="RuvB-like_N"/>
</dbReference>
<evidence type="ECO:0000313" key="5">
    <source>
        <dbReference type="Proteomes" id="UP000632377"/>
    </source>
</evidence>
<reference evidence="4 5" key="1">
    <citation type="submission" date="2021-01" db="EMBL/GenBank/DDBJ databases">
        <title>Genome public.</title>
        <authorList>
            <person name="Liu C."/>
            <person name="Sun Q."/>
        </authorList>
    </citation>
    <scope>NUCLEOTIDE SEQUENCE [LARGE SCALE GENOMIC DNA]</scope>
    <source>
        <strain evidence="4 5">YIM B02515</strain>
    </source>
</reference>
<protein>
    <submittedName>
        <fullName evidence="4">Replication-associated recombination protein A</fullName>
    </submittedName>
</protein>
<dbReference type="InterPro" id="IPR021886">
    <property type="entry name" value="MgsA_C"/>
</dbReference>
<feature type="domain" description="AAA+ ATPase" evidence="3">
    <location>
        <begin position="51"/>
        <end position="177"/>
    </location>
</feature>
<dbReference type="CDD" id="cd18139">
    <property type="entry name" value="HLD_clamp_RarA"/>
    <property type="match status" value="1"/>
</dbReference>
<dbReference type="Gene3D" id="1.20.272.10">
    <property type="match status" value="1"/>
</dbReference>